<gene>
    <name evidence="2" type="ORF">P7K49_021163</name>
</gene>
<sequence length="118" mass="12318">MNCRSPEGCVIKQHARPRSSASLVLGYVPPATAPLTVPSREHSTAAQGLPASSSAHAAAAALPPEGRAHRPGGAHPGDEPIAQHRTPPRRSHPGDEPTRPAQDPTREEPVWEMSPPGG</sequence>
<proteinExistence type="predicted"/>
<accession>A0ABQ9URV9</accession>
<name>A0ABQ9URV9_SAGOE</name>
<dbReference type="EMBL" id="JASSZA010000010">
    <property type="protein sequence ID" value="KAK2099815.1"/>
    <property type="molecule type" value="Genomic_DNA"/>
</dbReference>
<organism evidence="2 3">
    <name type="scientific">Saguinus oedipus</name>
    <name type="common">Cotton-top tamarin</name>
    <name type="synonym">Oedipomidas oedipus</name>
    <dbReference type="NCBI Taxonomy" id="9490"/>
    <lineage>
        <taxon>Eukaryota</taxon>
        <taxon>Metazoa</taxon>
        <taxon>Chordata</taxon>
        <taxon>Craniata</taxon>
        <taxon>Vertebrata</taxon>
        <taxon>Euteleostomi</taxon>
        <taxon>Mammalia</taxon>
        <taxon>Eutheria</taxon>
        <taxon>Euarchontoglires</taxon>
        <taxon>Primates</taxon>
        <taxon>Haplorrhini</taxon>
        <taxon>Platyrrhini</taxon>
        <taxon>Cebidae</taxon>
        <taxon>Callitrichinae</taxon>
        <taxon>Saguinus</taxon>
    </lineage>
</organism>
<dbReference type="Proteomes" id="UP001266305">
    <property type="component" value="Unassembled WGS sequence"/>
</dbReference>
<protein>
    <submittedName>
        <fullName evidence="2">Uncharacterized protein</fullName>
    </submittedName>
</protein>
<feature type="compositionally biased region" description="Low complexity" evidence="1">
    <location>
        <begin position="51"/>
        <end position="61"/>
    </location>
</feature>
<evidence type="ECO:0000313" key="2">
    <source>
        <dbReference type="EMBL" id="KAK2099815.1"/>
    </source>
</evidence>
<feature type="region of interest" description="Disordered" evidence="1">
    <location>
        <begin position="30"/>
        <end position="118"/>
    </location>
</feature>
<evidence type="ECO:0000256" key="1">
    <source>
        <dbReference type="SAM" id="MobiDB-lite"/>
    </source>
</evidence>
<reference evidence="2 3" key="1">
    <citation type="submission" date="2023-05" db="EMBL/GenBank/DDBJ databases">
        <title>B98-5 Cell Line De Novo Hybrid Assembly: An Optical Mapping Approach.</title>
        <authorList>
            <person name="Kananen K."/>
            <person name="Auerbach J.A."/>
            <person name="Kautto E."/>
            <person name="Blachly J.S."/>
        </authorList>
    </citation>
    <scope>NUCLEOTIDE SEQUENCE [LARGE SCALE GENOMIC DNA]</scope>
    <source>
        <strain evidence="2">B95-8</strain>
        <tissue evidence="2">Cell line</tissue>
    </source>
</reference>
<comment type="caution">
    <text evidence="2">The sequence shown here is derived from an EMBL/GenBank/DDBJ whole genome shotgun (WGS) entry which is preliminary data.</text>
</comment>
<feature type="compositionally biased region" description="Basic and acidic residues" evidence="1">
    <location>
        <begin position="92"/>
        <end position="109"/>
    </location>
</feature>
<evidence type="ECO:0000313" key="3">
    <source>
        <dbReference type="Proteomes" id="UP001266305"/>
    </source>
</evidence>
<keyword evidence="3" id="KW-1185">Reference proteome</keyword>